<dbReference type="AlphaFoldDB" id="A0A6G8KX79"/>
<organism evidence="2 3">
    <name type="scientific">Brevibacterium luteolum</name>
    <dbReference type="NCBI Taxonomy" id="199591"/>
    <lineage>
        <taxon>Bacteria</taxon>
        <taxon>Bacillati</taxon>
        <taxon>Actinomycetota</taxon>
        <taxon>Actinomycetes</taxon>
        <taxon>Micrococcales</taxon>
        <taxon>Brevibacteriaceae</taxon>
        <taxon>Brevibacterium</taxon>
    </lineage>
</organism>
<dbReference type="KEGG" id="blut:EW640_08195"/>
<gene>
    <name evidence="2" type="ORF">EW640_08195</name>
</gene>
<dbReference type="PANTHER" id="PTHR35525:SF3">
    <property type="entry name" value="BLL6575 PROTEIN"/>
    <property type="match status" value="1"/>
</dbReference>
<dbReference type="SUPFAM" id="SSF160904">
    <property type="entry name" value="Jann2411-like"/>
    <property type="match status" value="1"/>
</dbReference>
<proteinExistence type="predicted"/>
<evidence type="ECO:0000313" key="3">
    <source>
        <dbReference type="Proteomes" id="UP000501518"/>
    </source>
</evidence>
<dbReference type="EMBL" id="CP035810">
    <property type="protein sequence ID" value="QIN29256.1"/>
    <property type="molecule type" value="Genomic_DNA"/>
</dbReference>
<reference evidence="2 3" key="1">
    <citation type="submission" date="2019-02" db="EMBL/GenBank/DDBJ databases">
        <title>Complete Genome Sequence and Methylome Analysis of Brevibacterium luteolum NEB1784.</title>
        <authorList>
            <person name="Fomenkov A."/>
            <person name="Roberts R.J."/>
        </authorList>
    </citation>
    <scope>NUCLEOTIDE SEQUENCE [LARGE SCALE GENOMIC DNA]</scope>
    <source>
        <strain evidence="2 3">NEB1784</strain>
    </source>
</reference>
<dbReference type="Proteomes" id="UP000501518">
    <property type="component" value="Chromosome"/>
</dbReference>
<accession>A0A6G8KX79</accession>
<feature type="domain" description="Zinc finger CGNR" evidence="1">
    <location>
        <begin position="137"/>
        <end position="179"/>
    </location>
</feature>
<dbReference type="Gene3D" id="1.10.3300.10">
    <property type="entry name" value="Jann2411-like domain"/>
    <property type="match status" value="1"/>
</dbReference>
<sequence>MPLSVPHIPVQAVVEIINEWATTPQEISTRPWSGYPGGDSTARRELLDVWPSNVAEPDDASISRACDLIYPVFTVQWPIETANYLNRATVEYGVAPWLTGTQDALQLRWSTNHVEEFMTAIIVVSLLEHVSAAPRERFGICESTTCADVLIDHSPTHTKHFCSPRCQTRERVRAHRSRKPE</sequence>
<dbReference type="PANTHER" id="PTHR35525">
    <property type="entry name" value="BLL6575 PROTEIN"/>
    <property type="match status" value="1"/>
</dbReference>
<evidence type="ECO:0000313" key="2">
    <source>
        <dbReference type="EMBL" id="QIN29256.1"/>
    </source>
</evidence>
<protein>
    <submittedName>
        <fullName evidence="2">CGNR zinc finger domain-containing protein</fullName>
    </submittedName>
</protein>
<dbReference type="Pfam" id="PF11706">
    <property type="entry name" value="zf-CGNR"/>
    <property type="match status" value="1"/>
</dbReference>
<evidence type="ECO:0000259" key="1">
    <source>
        <dbReference type="Pfam" id="PF11706"/>
    </source>
</evidence>
<name>A0A6G8KX79_9MICO</name>
<dbReference type="InterPro" id="IPR023286">
    <property type="entry name" value="ABATE_dom_sf"/>
</dbReference>
<dbReference type="InterPro" id="IPR010852">
    <property type="entry name" value="ABATE"/>
</dbReference>
<dbReference type="InterPro" id="IPR021005">
    <property type="entry name" value="Znf_CGNR"/>
</dbReference>